<name>A0AAQ3NH18_VIGMU</name>
<proteinExistence type="predicted"/>
<dbReference type="Proteomes" id="UP001374535">
    <property type="component" value="Chromosome 6"/>
</dbReference>
<keyword evidence="2" id="KW-1185">Reference proteome</keyword>
<protein>
    <submittedName>
        <fullName evidence="1">Uncharacterized protein</fullName>
    </submittedName>
</protein>
<organism evidence="1 2">
    <name type="scientific">Vigna mungo</name>
    <name type="common">Black gram</name>
    <name type="synonym">Phaseolus mungo</name>
    <dbReference type="NCBI Taxonomy" id="3915"/>
    <lineage>
        <taxon>Eukaryota</taxon>
        <taxon>Viridiplantae</taxon>
        <taxon>Streptophyta</taxon>
        <taxon>Embryophyta</taxon>
        <taxon>Tracheophyta</taxon>
        <taxon>Spermatophyta</taxon>
        <taxon>Magnoliopsida</taxon>
        <taxon>eudicotyledons</taxon>
        <taxon>Gunneridae</taxon>
        <taxon>Pentapetalae</taxon>
        <taxon>rosids</taxon>
        <taxon>fabids</taxon>
        <taxon>Fabales</taxon>
        <taxon>Fabaceae</taxon>
        <taxon>Papilionoideae</taxon>
        <taxon>50 kb inversion clade</taxon>
        <taxon>NPAAA clade</taxon>
        <taxon>indigoferoid/millettioid clade</taxon>
        <taxon>Phaseoleae</taxon>
        <taxon>Vigna</taxon>
    </lineage>
</organism>
<dbReference type="AlphaFoldDB" id="A0AAQ3NH18"/>
<accession>A0AAQ3NH18</accession>
<sequence>MRHPCTSPFWDCYVFCIPHSTRFLISTSRFCIKDRGVCVYSLCTYPSHDMNPKFQTHAMYSISYFRKSFPIFRRRPPSWIRKHPPPFINHIKSKRIMISTLNFPSIPEVIHHNILISMIMETLRNYFSTLQEFFFRYCPGKGIIGVPTSWWNASFLSISLRNILRPHTEMTILDITEQGHKD</sequence>
<gene>
    <name evidence="1" type="ORF">V8G54_021259</name>
</gene>
<dbReference type="EMBL" id="CP144695">
    <property type="protein sequence ID" value="WVZ07913.1"/>
    <property type="molecule type" value="Genomic_DNA"/>
</dbReference>
<evidence type="ECO:0000313" key="1">
    <source>
        <dbReference type="EMBL" id="WVZ07913.1"/>
    </source>
</evidence>
<evidence type="ECO:0000313" key="2">
    <source>
        <dbReference type="Proteomes" id="UP001374535"/>
    </source>
</evidence>
<reference evidence="1 2" key="1">
    <citation type="journal article" date="2023" name="Life. Sci Alliance">
        <title>Evolutionary insights into 3D genome organization and epigenetic landscape of Vigna mungo.</title>
        <authorList>
            <person name="Junaid A."/>
            <person name="Singh B."/>
            <person name="Bhatia S."/>
        </authorList>
    </citation>
    <scope>NUCLEOTIDE SEQUENCE [LARGE SCALE GENOMIC DNA]</scope>
    <source>
        <strain evidence="1">Urdbean</strain>
    </source>
</reference>